<name>A0A6G1IHL3_9PLEO</name>
<organism evidence="1 2">
    <name type="scientific">Lentithecium fluviatile CBS 122367</name>
    <dbReference type="NCBI Taxonomy" id="1168545"/>
    <lineage>
        <taxon>Eukaryota</taxon>
        <taxon>Fungi</taxon>
        <taxon>Dikarya</taxon>
        <taxon>Ascomycota</taxon>
        <taxon>Pezizomycotina</taxon>
        <taxon>Dothideomycetes</taxon>
        <taxon>Pleosporomycetidae</taxon>
        <taxon>Pleosporales</taxon>
        <taxon>Massarineae</taxon>
        <taxon>Lentitheciaceae</taxon>
        <taxon>Lentithecium</taxon>
    </lineage>
</organism>
<dbReference type="AlphaFoldDB" id="A0A6G1IHL3"/>
<dbReference type="EMBL" id="MU005622">
    <property type="protein sequence ID" value="KAF2677389.1"/>
    <property type="molecule type" value="Genomic_DNA"/>
</dbReference>
<protein>
    <submittedName>
        <fullName evidence="1">Uncharacterized protein</fullName>
    </submittedName>
</protein>
<proteinExistence type="predicted"/>
<dbReference type="Proteomes" id="UP000799291">
    <property type="component" value="Unassembled WGS sequence"/>
</dbReference>
<gene>
    <name evidence="1" type="ORF">K458DRAFT_423883</name>
</gene>
<accession>A0A6G1IHL3</accession>
<evidence type="ECO:0000313" key="2">
    <source>
        <dbReference type="Proteomes" id="UP000799291"/>
    </source>
</evidence>
<evidence type="ECO:0000313" key="1">
    <source>
        <dbReference type="EMBL" id="KAF2677389.1"/>
    </source>
</evidence>
<reference evidence="1" key="1">
    <citation type="journal article" date="2020" name="Stud. Mycol.">
        <title>101 Dothideomycetes genomes: a test case for predicting lifestyles and emergence of pathogens.</title>
        <authorList>
            <person name="Haridas S."/>
            <person name="Albert R."/>
            <person name="Binder M."/>
            <person name="Bloem J."/>
            <person name="Labutti K."/>
            <person name="Salamov A."/>
            <person name="Andreopoulos B."/>
            <person name="Baker S."/>
            <person name="Barry K."/>
            <person name="Bills G."/>
            <person name="Bluhm B."/>
            <person name="Cannon C."/>
            <person name="Castanera R."/>
            <person name="Culley D."/>
            <person name="Daum C."/>
            <person name="Ezra D."/>
            <person name="Gonzalez J."/>
            <person name="Henrissat B."/>
            <person name="Kuo A."/>
            <person name="Liang C."/>
            <person name="Lipzen A."/>
            <person name="Lutzoni F."/>
            <person name="Magnuson J."/>
            <person name="Mondo S."/>
            <person name="Nolan M."/>
            <person name="Ohm R."/>
            <person name="Pangilinan J."/>
            <person name="Park H.-J."/>
            <person name="Ramirez L."/>
            <person name="Alfaro M."/>
            <person name="Sun H."/>
            <person name="Tritt A."/>
            <person name="Yoshinaga Y."/>
            <person name="Zwiers L.-H."/>
            <person name="Turgeon B."/>
            <person name="Goodwin S."/>
            <person name="Spatafora J."/>
            <person name="Crous P."/>
            <person name="Grigoriev I."/>
        </authorList>
    </citation>
    <scope>NUCLEOTIDE SEQUENCE</scope>
    <source>
        <strain evidence="1">CBS 122367</strain>
    </source>
</reference>
<keyword evidence="2" id="KW-1185">Reference proteome</keyword>
<sequence length="79" mass="8569">MGDLEREAVILNENWDNRWGAHPPGRPAASARSGCQRRAVSRCRETAYWWYGGLTGLAAATPALGDLADRLASQPSQST</sequence>